<protein>
    <submittedName>
        <fullName evidence="2">Uncharacterized protein</fullName>
    </submittedName>
</protein>
<evidence type="ECO:0000313" key="2">
    <source>
        <dbReference type="EMBL" id="CAH2245845.1"/>
    </source>
</evidence>
<feature type="compositionally biased region" description="Basic and acidic residues" evidence="1">
    <location>
        <begin position="27"/>
        <end position="44"/>
    </location>
</feature>
<evidence type="ECO:0000313" key="3">
    <source>
        <dbReference type="Proteomes" id="UP001295444"/>
    </source>
</evidence>
<keyword evidence="3" id="KW-1185">Reference proteome</keyword>
<evidence type="ECO:0000256" key="1">
    <source>
        <dbReference type="SAM" id="MobiDB-lite"/>
    </source>
</evidence>
<feature type="region of interest" description="Disordered" evidence="1">
    <location>
        <begin position="24"/>
        <end position="44"/>
    </location>
</feature>
<sequence>MLCSTEATDAPAECKADRNASVAHNLPLDDDKSNSPTETDIHCSHTDPYACQEEGANDPLISSIKFRYREPVTSAKAPERTSHTYPADTGECQFTDQSVRLHTPPSFPVKPEETSADCEISPTIQCHLVDLSCHLGEKAQTWIPDAWNIFPTSFLLRN</sequence>
<proteinExistence type="predicted"/>
<organism evidence="2 3">
    <name type="scientific">Pelobates cultripes</name>
    <name type="common">Western spadefoot toad</name>
    <dbReference type="NCBI Taxonomy" id="61616"/>
    <lineage>
        <taxon>Eukaryota</taxon>
        <taxon>Metazoa</taxon>
        <taxon>Chordata</taxon>
        <taxon>Craniata</taxon>
        <taxon>Vertebrata</taxon>
        <taxon>Euteleostomi</taxon>
        <taxon>Amphibia</taxon>
        <taxon>Batrachia</taxon>
        <taxon>Anura</taxon>
        <taxon>Pelobatoidea</taxon>
        <taxon>Pelobatidae</taxon>
        <taxon>Pelobates</taxon>
    </lineage>
</organism>
<name>A0AAD1R9C8_PELCU</name>
<dbReference type="AlphaFoldDB" id="A0AAD1R9C8"/>
<dbReference type="EMBL" id="OW240913">
    <property type="protein sequence ID" value="CAH2245845.1"/>
    <property type="molecule type" value="Genomic_DNA"/>
</dbReference>
<dbReference type="Proteomes" id="UP001295444">
    <property type="component" value="Chromosome 02"/>
</dbReference>
<gene>
    <name evidence="2" type="ORF">PECUL_23A032569</name>
</gene>
<accession>A0AAD1R9C8</accession>
<reference evidence="2" key="1">
    <citation type="submission" date="2022-03" db="EMBL/GenBank/DDBJ databases">
        <authorList>
            <person name="Alioto T."/>
            <person name="Alioto T."/>
            <person name="Gomez Garrido J."/>
        </authorList>
    </citation>
    <scope>NUCLEOTIDE SEQUENCE</scope>
</reference>